<protein>
    <submittedName>
        <fullName evidence="3">Uncharacterized protein</fullName>
    </submittedName>
</protein>
<name>A0AA48GVE0_9BACT</name>
<accession>A0AA48GVE0</accession>
<dbReference type="RefSeq" id="WP_243335349.1">
    <property type="nucleotide sequence ID" value="NZ_AP027081.1"/>
</dbReference>
<evidence type="ECO:0000313" key="4">
    <source>
        <dbReference type="Proteomes" id="UP001228113"/>
    </source>
</evidence>
<gene>
    <name evidence="3" type="ORF">METESE_13030</name>
</gene>
<evidence type="ECO:0000256" key="2">
    <source>
        <dbReference type="SAM" id="MobiDB-lite"/>
    </source>
</evidence>
<reference evidence="3" key="1">
    <citation type="journal article" date="2023" name="Int. J. Syst. Evol. Microbiol.">
        <title>Mesoterricola silvestris gen. nov., sp. nov., Mesoterricola sediminis sp. nov., Geothrix oryzae sp. nov., Geothrix edaphica sp. nov., Geothrix rubra sp. nov., and Geothrix limicola sp. nov., six novel members of Acidobacteriota isolated from soils.</title>
        <authorList>
            <person name="Itoh H."/>
            <person name="Sugisawa Y."/>
            <person name="Mise K."/>
            <person name="Xu Z."/>
            <person name="Kuniyasu M."/>
            <person name="Ushijima N."/>
            <person name="Kawano K."/>
            <person name="Kobayashi E."/>
            <person name="Shiratori Y."/>
            <person name="Masuda Y."/>
            <person name="Senoo K."/>
        </authorList>
    </citation>
    <scope>NUCLEOTIDE SEQUENCE</scope>
    <source>
        <strain evidence="3">W786</strain>
    </source>
</reference>
<sequence>MDLSKDQQQFYEQARERCRQDVEQMNNTIRVEWARLNDEIKRVQELIQTLELRKQTIAQIYASSSEMLGLENDLDVSPAIQDGGEDSAEELGVGEIDL</sequence>
<organism evidence="3 4">
    <name type="scientific">Mesoterricola sediminis</name>
    <dbReference type="NCBI Taxonomy" id="2927980"/>
    <lineage>
        <taxon>Bacteria</taxon>
        <taxon>Pseudomonadati</taxon>
        <taxon>Acidobacteriota</taxon>
        <taxon>Holophagae</taxon>
        <taxon>Holophagales</taxon>
        <taxon>Holophagaceae</taxon>
        <taxon>Mesoterricola</taxon>
    </lineage>
</organism>
<keyword evidence="4" id="KW-1185">Reference proteome</keyword>
<proteinExistence type="predicted"/>
<dbReference type="Proteomes" id="UP001228113">
    <property type="component" value="Chromosome"/>
</dbReference>
<dbReference type="EMBL" id="AP027081">
    <property type="protein sequence ID" value="BDU76345.1"/>
    <property type="molecule type" value="Genomic_DNA"/>
</dbReference>
<feature type="coiled-coil region" evidence="1">
    <location>
        <begin position="8"/>
        <end position="53"/>
    </location>
</feature>
<evidence type="ECO:0000313" key="3">
    <source>
        <dbReference type="EMBL" id="BDU76345.1"/>
    </source>
</evidence>
<feature type="region of interest" description="Disordered" evidence="2">
    <location>
        <begin position="76"/>
        <end position="98"/>
    </location>
</feature>
<evidence type="ECO:0000256" key="1">
    <source>
        <dbReference type="SAM" id="Coils"/>
    </source>
</evidence>
<keyword evidence="1" id="KW-0175">Coiled coil</keyword>
<dbReference type="KEGG" id="msea:METESE_13030"/>
<dbReference type="AlphaFoldDB" id="A0AA48GVE0"/>